<dbReference type="PROSITE" id="PS50206">
    <property type="entry name" value="RHODANESE_3"/>
    <property type="match status" value="1"/>
</dbReference>
<evidence type="ECO:0000313" key="3">
    <source>
        <dbReference type="EMBL" id="GAX18363.1"/>
    </source>
</evidence>
<dbReference type="InterPro" id="IPR036873">
    <property type="entry name" value="Rhodanese-like_dom_sf"/>
</dbReference>
<dbReference type="EMBL" id="BDSP01000127">
    <property type="protein sequence ID" value="GAX18363.1"/>
    <property type="molecule type" value="Genomic_DNA"/>
</dbReference>
<evidence type="ECO:0000313" key="4">
    <source>
        <dbReference type="Proteomes" id="UP000198406"/>
    </source>
</evidence>
<dbReference type="GO" id="GO:0005739">
    <property type="term" value="C:mitochondrion"/>
    <property type="evidence" value="ECO:0007669"/>
    <property type="project" value="TreeGrafter"/>
</dbReference>
<sequence length="175" mass="19274">MSVKRLFARIALVSLVSRPSVGAFVAPGIPRFTYRAPLQINHQVRRMAASSTADIKHVGKEEMRKILDEYEENGREASGCVVIDVRTEDEVYSTGKLSPSVHTLPVQVIMQANVFQMDPDDFEDYCGFAKPTVDETIVFSCAAGVRSVYACQFAAKAGYSNLVNYAGGSHEWFGN</sequence>
<dbReference type="Gene3D" id="3.40.250.10">
    <property type="entry name" value="Rhodanese-like domain"/>
    <property type="match status" value="1"/>
</dbReference>
<dbReference type="Pfam" id="PF00581">
    <property type="entry name" value="Rhodanese"/>
    <property type="match status" value="1"/>
</dbReference>
<evidence type="ECO:0000256" key="1">
    <source>
        <dbReference type="SAM" id="SignalP"/>
    </source>
</evidence>
<feature type="chain" id="PRO_5013142746" description="Rhodanese domain-containing protein" evidence="1">
    <location>
        <begin position="23"/>
        <end position="175"/>
    </location>
</feature>
<dbReference type="GO" id="GO:0004792">
    <property type="term" value="F:thiosulfate-cyanide sulfurtransferase activity"/>
    <property type="evidence" value="ECO:0007669"/>
    <property type="project" value="TreeGrafter"/>
</dbReference>
<dbReference type="PANTHER" id="PTHR44086">
    <property type="entry name" value="THIOSULFATE SULFURTRANSFERASE RDL2, MITOCHONDRIAL-RELATED"/>
    <property type="match status" value="1"/>
</dbReference>
<keyword evidence="4" id="KW-1185">Reference proteome</keyword>
<dbReference type="PANTHER" id="PTHR44086:SF10">
    <property type="entry name" value="THIOSULFATE SULFURTRANSFERASE_RHODANESE-LIKE DOMAIN-CONTAINING PROTEIN 3"/>
    <property type="match status" value="1"/>
</dbReference>
<dbReference type="AlphaFoldDB" id="A0A1Z5JWF2"/>
<reference evidence="3 4" key="1">
    <citation type="journal article" date="2015" name="Plant Cell">
        <title>Oil accumulation by the oleaginous diatom Fistulifera solaris as revealed by the genome and transcriptome.</title>
        <authorList>
            <person name="Tanaka T."/>
            <person name="Maeda Y."/>
            <person name="Veluchamy A."/>
            <person name="Tanaka M."/>
            <person name="Abida H."/>
            <person name="Marechal E."/>
            <person name="Bowler C."/>
            <person name="Muto M."/>
            <person name="Sunaga Y."/>
            <person name="Tanaka M."/>
            <person name="Yoshino T."/>
            <person name="Taniguchi T."/>
            <person name="Fukuda Y."/>
            <person name="Nemoto M."/>
            <person name="Matsumoto M."/>
            <person name="Wong P.S."/>
            <person name="Aburatani S."/>
            <person name="Fujibuchi W."/>
        </authorList>
    </citation>
    <scope>NUCLEOTIDE SEQUENCE [LARGE SCALE GENOMIC DNA]</scope>
    <source>
        <strain evidence="3 4">JPCC DA0580</strain>
    </source>
</reference>
<protein>
    <recommendedName>
        <fullName evidence="2">Rhodanese domain-containing protein</fullName>
    </recommendedName>
</protein>
<dbReference type="InterPro" id="IPR001763">
    <property type="entry name" value="Rhodanese-like_dom"/>
</dbReference>
<accession>A0A1Z5JWF2</accession>
<evidence type="ECO:0000259" key="2">
    <source>
        <dbReference type="PROSITE" id="PS50206"/>
    </source>
</evidence>
<name>A0A1Z5JWF2_FISSO</name>
<comment type="caution">
    <text evidence="3">The sequence shown here is derived from an EMBL/GenBank/DDBJ whole genome shotgun (WGS) entry which is preliminary data.</text>
</comment>
<gene>
    <name evidence="3" type="ORF">FisN_23Hu257</name>
</gene>
<feature type="signal peptide" evidence="1">
    <location>
        <begin position="1"/>
        <end position="22"/>
    </location>
</feature>
<organism evidence="3 4">
    <name type="scientific">Fistulifera solaris</name>
    <name type="common">Oleaginous diatom</name>
    <dbReference type="NCBI Taxonomy" id="1519565"/>
    <lineage>
        <taxon>Eukaryota</taxon>
        <taxon>Sar</taxon>
        <taxon>Stramenopiles</taxon>
        <taxon>Ochrophyta</taxon>
        <taxon>Bacillariophyta</taxon>
        <taxon>Bacillariophyceae</taxon>
        <taxon>Bacillariophycidae</taxon>
        <taxon>Naviculales</taxon>
        <taxon>Naviculaceae</taxon>
        <taxon>Fistulifera</taxon>
    </lineage>
</organism>
<keyword evidence="1" id="KW-0732">Signal</keyword>
<dbReference type="InParanoid" id="A0A1Z5JWF2"/>
<dbReference type="SUPFAM" id="SSF52821">
    <property type="entry name" value="Rhodanese/Cell cycle control phosphatase"/>
    <property type="match status" value="1"/>
</dbReference>
<proteinExistence type="predicted"/>
<dbReference type="OrthoDB" id="566238at2759"/>
<dbReference type="Proteomes" id="UP000198406">
    <property type="component" value="Unassembled WGS sequence"/>
</dbReference>
<feature type="domain" description="Rhodanese" evidence="2">
    <location>
        <begin position="76"/>
        <end position="174"/>
    </location>
</feature>